<reference evidence="1 2" key="1">
    <citation type="submission" date="2019-03" db="EMBL/GenBank/DDBJ databases">
        <title>First draft genome of Liparis tanakae, snailfish: a comprehensive survey of snailfish specific genes.</title>
        <authorList>
            <person name="Kim W."/>
            <person name="Song I."/>
            <person name="Jeong J.-H."/>
            <person name="Kim D."/>
            <person name="Kim S."/>
            <person name="Ryu S."/>
            <person name="Song J.Y."/>
            <person name="Lee S.K."/>
        </authorList>
    </citation>
    <scope>NUCLEOTIDE SEQUENCE [LARGE SCALE GENOMIC DNA]</scope>
    <source>
        <tissue evidence="1">Muscle</tissue>
    </source>
</reference>
<dbReference type="AlphaFoldDB" id="A0A4Z2F7V6"/>
<sequence length="69" mass="7745">MKVNLMEERKEGWKEAVGVTVEHTQNVKRFFNTASKRQGGGGGVEEGSDHIRAVRADLSITQNFYSKFS</sequence>
<accession>A0A4Z2F7V6</accession>
<gene>
    <name evidence="1" type="ORF">EYF80_052603</name>
</gene>
<dbReference type="Proteomes" id="UP000314294">
    <property type="component" value="Unassembled WGS sequence"/>
</dbReference>
<evidence type="ECO:0000313" key="2">
    <source>
        <dbReference type="Proteomes" id="UP000314294"/>
    </source>
</evidence>
<comment type="caution">
    <text evidence="1">The sequence shown here is derived from an EMBL/GenBank/DDBJ whole genome shotgun (WGS) entry which is preliminary data.</text>
</comment>
<name>A0A4Z2F7V6_9TELE</name>
<protein>
    <submittedName>
        <fullName evidence="1">Uncharacterized protein</fullName>
    </submittedName>
</protein>
<keyword evidence="2" id="KW-1185">Reference proteome</keyword>
<evidence type="ECO:0000313" key="1">
    <source>
        <dbReference type="EMBL" id="TNN37237.1"/>
    </source>
</evidence>
<organism evidence="1 2">
    <name type="scientific">Liparis tanakae</name>
    <name type="common">Tanaka's snailfish</name>
    <dbReference type="NCBI Taxonomy" id="230148"/>
    <lineage>
        <taxon>Eukaryota</taxon>
        <taxon>Metazoa</taxon>
        <taxon>Chordata</taxon>
        <taxon>Craniata</taxon>
        <taxon>Vertebrata</taxon>
        <taxon>Euteleostomi</taxon>
        <taxon>Actinopterygii</taxon>
        <taxon>Neopterygii</taxon>
        <taxon>Teleostei</taxon>
        <taxon>Neoteleostei</taxon>
        <taxon>Acanthomorphata</taxon>
        <taxon>Eupercaria</taxon>
        <taxon>Perciformes</taxon>
        <taxon>Cottioidei</taxon>
        <taxon>Cottales</taxon>
        <taxon>Liparidae</taxon>
        <taxon>Liparis</taxon>
    </lineage>
</organism>
<proteinExistence type="predicted"/>
<dbReference type="EMBL" id="SRLO01001516">
    <property type="protein sequence ID" value="TNN37237.1"/>
    <property type="molecule type" value="Genomic_DNA"/>
</dbReference>